<protein>
    <recommendedName>
        <fullName evidence="3">Cellulose biosynthesis protein BcsQ</fullName>
    </recommendedName>
</protein>
<dbReference type="InterPro" id="IPR027417">
    <property type="entry name" value="P-loop_NTPase"/>
</dbReference>
<keyword evidence="2" id="KW-1185">Reference proteome</keyword>
<dbReference type="Proteomes" id="UP001285921">
    <property type="component" value="Unassembled WGS sequence"/>
</dbReference>
<name>A0ABQ6NQ67_9BACL</name>
<evidence type="ECO:0000313" key="1">
    <source>
        <dbReference type="EMBL" id="GMK46372.1"/>
    </source>
</evidence>
<evidence type="ECO:0000313" key="2">
    <source>
        <dbReference type="Proteomes" id="UP001285921"/>
    </source>
</evidence>
<evidence type="ECO:0008006" key="3">
    <source>
        <dbReference type="Google" id="ProtNLM"/>
    </source>
</evidence>
<reference evidence="1 2" key="1">
    <citation type="submission" date="2023-05" db="EMBL/GenBank/DDBJ databases">
        <title>Draft genome of Paenibacillus sp. CCS26.</title>
        <authorList>
            <person name="Akita H."/>
            <person name="Shinto Y."/>
            <person name="Kimura Z."/>
        </authorList>
    </citation>
    <scope>NUCLEOTIDE SEQUENCE [LARGE SCALE GENOMIC DNA]</scope>
    <source>
        <strain evidence="1 2">CCS26</strain>
    </source>
</reference>
<proteinExistence type="predicted"/>
<dbReference type="EMBL" id="BTCL01000012">
    <property type="protein sequence ID" value="GMK46372.1"/>
    <property type="molecule type" value="Genomic_DNA"/>
</dbReference>
<sequence length="282" mass="31536">MNAITSPLITFVGTTPNIGTTSAAFAAAFRMAEASGRQIGYLCLHLKSAKLHRYLGIAEPVVTLDKLRPELKSGSLTPDKLQRAVQPVRGMPNLHVLFGNMLRDQAEFYSPEEMEHLLEIAGQTFSMVVIDVGAYWDNAATICALREADTRIIVTTDALSHFQEDGKRWISQVSPLFGLSTEQYHTVVIYSPWSTGGYRMKDICKEMGTSKLGELRFGHQFYAQLDSGHYGQWLKEDPAGKLAMQESAEQLMDRHHIRRVTPTLAVQPWYRKLLAHRNGVGS</sequence>
<dbReference type="Gene3D" id="3.40.50.300">
    <property type="entry name" value="P-loop containing nucleotide triphosphate hydrolases"/>
    <property type="match status" value="1"/>
</dbReference>
<organism evidence="1 2">
    <name type="scientific">Paenibacillus glycanilyticus</name>
    <dbReference type="NCBI Taxonomy" id="126569"/>
    <lineage>
        <taxon>Bacteria</taxon>
        <taxon>Bacillati</taxon>
        <taxon>Bacillota</taxon>
        <taxon>Bacilli</taxon>
        <taxon>Bacillales</taxon>
        <taxon>Paenibacillaceae</taxon>
        <taxon>Paenibacillus</taxon>
    </lineage>
</organism>
<dbReference type="SUPFAM" id="SSF52540">
    <property type="entry name" value="P-loop containing nucleoside triphosphate hydrolases"/>
    <property type="match status" value="1"/>
</dbReference>
<accession>A0ABQ6NQ67</accession>
<gene>
    <name evidence="1" type="ORF">PghCCS26_35010</name>
</gene>
<dbReference type="RefSeq" id="WP_201008397.1">
    <property type="nucleotide sequence ID" value="NZ_BTCL01000012.1"/>
</dbReference>
<comment type="caution">
    <text evidence="1">The sequence shown here is derived from an EMBL/GenBank/DDBJ whole genome shotgun (WGS) entry which is preliminary data.</text>
</comment>